<dbReference type="Gene3D" id="3.40.50.300">
    <property type="entry name" value="P-loop containing nucleotide triphosphate hydrolases"/>
    <property type="match status" value="1"/>
</dbReference>
<evidence type="ECO:0000313" key="8">
    <source>
        <dbReference type="EMBL" id="DAF87913.1"/>
    </source>
</evidence>
<feature type="compositionally biased region" description="Basic residues" evidence="6">
    <location>
        <begin position="253"/>
        <end position="265"/>
    </location>
</feature>
<comment type="subcellular location">
    <subcellularLocation>
        <location evidence="1">Host membrane</location>
        <topology evidence="1">Single-pass membrane protein</topology>
    </subcellularLocation>
</comment>
<dbReference type="InterPro" id="IPR027417">
    <property type="entry name" value="P-loop_NTPase"/>
</dbReference>
<dbReference type="InterPro" id="IPR008900">
    <property type="entry name" value="Zot_N"/>
</dbReference>
<feature type="region of interest" description="Disordered" evidence="6">
    <location>
        <begin position="242"/>
        <end position="265"/>
    </location>
</feature>
<protein>
    <submittedName>
        <fullName evidence="8">Zonular occludens toxin</fullName>
    </submittedName>
</protein>
<keyword evidence="4" id="KW-1133">Transmembrane helix</keyword>
<reference evidence="8" key="1">
    <citation type="journal article" date="2021" name="Proc. Natl. Acad. Sci. U.S.A.">
        <title>A Catalog of Tens of Thousands of Viruses from Human Metagenomes Reveals Hidden Associations with Chronic Diseases.</title>
        <authorList>
            <person name="Tisza M.J."/>
            <person name="Buck C.B."/>
        </authorList>
    </citation>
    <scope>NUCLEOTIDE SEQUENCE</scope>
    <source>
        <strain evidence="8">CtwVE22</strain>
    </source>
</reference>
<dbReference type="Pfam" id="PF05707">
    <property type="entry name" value="Zot"/>
    <property type="match status" value="1"/>
</dbReference>
<dbReference type="SUPFAM" id="SSF52540">
    <property type="entry name" value="P-loop containing nucleoside triphosphate hydrolases"/>
    <property type="match status" value="1"/>
</dbReference>
<evidence type="ECO:0000256" key="3">
    <source>
        <dbReference type="ARBA" id="ARBA00022870"/>
    </source>
</evidence>
<keyword evidence="2" id="KW-0812">Transmembrane</keyword>
<evidence type="ECO:0000256" key="5">
    <source>
        <dbReference type="ARBA" id="ARBA00023136"/>
    </source>
</evidence>
<evidence type="ECO:0000256" key="6">
    <source>
        <dbReference type="SAM" id="MobiDB-lite"/>
    </source>
</evidence>
<evidence type="ECO:0000256" key="4">
    <source>
        <dbReference type="ARBA" id="ARBA00022989"/>
    </source>
</evidence>
<accession>A0A8S5U0C6</accession>
<evidence type="ECO:0000259" key="7">
    <source>
        <dbReference type="Pfam" id="PF05707"/>
    </source>
</evidence>
<keyword evidence="3" id="KW-1043">Host membrane</keyword>
<name>A0A8S5U0C6_9VIRU</name>
<evidence type="ECO:0000256" key="1">
    <source>
        <dbReference type="ARBA" id="ARBA00004379"/>
    </source>
</evidence>
<dbReference type="EMBL" id="BK015972">
    <property type="protein sequence ID" value="DAF87913.1"/>
    <property type="molecule type" value="Genomic_DNA"/>
</dbReference>
<keyword evidence="5" id="KW-0472">Membrane</keyword>
<evidence type="ECO:0000256" key="2">
    <source>
        <dbReference type="ARBA" id="ARBA00022692"/>
    </source>
</evidence>
<organism evidence="8">
    <name type="scientific">Inoviridae sp. ctwVE22</name>
    <dbReference type="NCBI Taxonomy" id="2825786"/>
    <lineage>
        <taxon>Viruses</taxon>
        <taxon>Monodnaviria</taxon>
        <taxon>Loebvirae</taxon>
        <taxon>Hofneiviricota</taxon>
        <taxon>Faserviricetes</taxon>
        <taxon>Tubulavirales</taxon>
        <taxon>Inoviridae</taxon>
    </lineage>
</organism>
<dbReference type="GO" id="GO:0033644">
    <property type="term" value="C:host cell membrane"/>
    <property type="evidence" value="ECO:0007669"/>
    <property type="project" value="UniProtKB-SubCell"/>
</dbReference>
<feature type="domain" description="Zona occludens toxin N-terminal" evidence="7">
    <location>
        <begin position="70"/>
        <end position="162"/>
    </location>
</feature>
<sequence>MVLFDYFVRLPSLAAYVAYDKATSLYFNWSQIFNGWGIHLFVGKFGAGKTSLMVAQAYDLCVKYPQLHILTNINIKNFPDYTEILPLNTAQDILNAPKNTLVLIDEIGTIFNSRDFSGGKCAVPKPLFQHLCQCRKRRMMIYATVQRFNLLDKQIRDITADVTACHTHFKHPFCRIQTGYTYDIEEYELYSENKAYTPAQMYNRTYLQTNKRRQLYDTSQLVTNMLAKEYLSDEEILANREGIEPNTQPLDRKQKKSIRKRKNAW</sequence>
<proteinExistence type="predicted"/>